<gene>
    <name evidence="7" type="ORF">VB739_15775</name>
</gene>
<evidence type="ECO:0000256" key="5">
    <source>
        <dbReference type="ARBA" id="ARBA00023136"/>
    </source>
</evidence>
<keyword evidence="5 6" id="KW-0472">Membrane</keyword>
<evidence type="ECO:0000256" key="6">
    <source>
        <dbReference type="SAM" id="Phobius"/>
    </source>
</evidence>
<evidence type="ECO:0000313" key="7">
    <source>
        <dbReference type="EMBL" id="MEA5444017.1"/>
    </source>
</evidence>
<evidence type="ECO:0000256" key="2">
    <source>
        <dbReference type="ARBA" id="ARBA00022475"/>
    </source>
</evidence>
<keyword evidence="2" id="KW-1003">Cell membrane</keyword>
<accession>A0ABU5T061</accession>
<dbReference type="PANTHER" id="PTHR39087:SF2">
    <property type="entry name" value="UPF0104 MEMBRANE PROTEIN MJ1595"/>
    <property type="match status" value="1"/>
</dbReference>
<protein>
    <submittedName>
        <fullName evidence="7">Lysylphosphatidylglycerol synthase transmembrane domain-containing protein</fullName>
    </submittedName>
</protein>
<comment type="caution">
    <text evidence="7">The sequence shown here is derived from an EMBL/GenBank/DDBJ whole genome shotgun (WGS) entry which is preliminary data.</text>
</comment>
<dbReference type="EMBL" id="JAYGHY010000088">
    <property type="protein sequence ID" value="MEA5444017.1"/>
    <property type="molecule type" value="Genomic_DNA"/>
</dbReference>
<dbReference type="RefSeq" id="WP_323357962.1">
    <property type="nucleotide sequence ID" value="NZ_JAYGHY010000088.1"/>
</dbReference>
<feature type="transmembrane region" description="Helical" evidence="6">
    <location>
        <begin position="294"/>
        <end position="317"/>
    </location>
</feature>
<keyword evidence="3 6" id="KW-0812">Transmembrane</keyword>
<evidence type="ECO:0000313" key="8">
    <source>
        <dbReference type="Proteomes" id="UP001302329"/>
    </source>
</evidence>
<dbReference type="PANTHER" id="PTHR39087">
    <property type="entry name" value="UPF0104 MEMBRANE PROTEIN MJ1595"/>
    <property type="match status" value="1"/>
</dbReference>
<reference evidence="7 8" key="1">
    <citation type="submission" date="2023-12" db="EMBL/GenBank/DDBJ databases">
        <title>Baltic Sea Cyanobacteria.</title>
        <authorList>
            <person name="Delbaje E."/>
            <person name="Fewer D.P."/>
            <person name="Shishido T.K."/>
        </authorList>
    </citation>
    <scope>NUCLEOTIDE SEQUENCE [LARGE SCALE GENOMIC DNA]</scope>
    <source>
        <strain evidence="7 8">UHCC 0281</strain>
    </source>
</reference>
<dbReference type="Proteomes" id="UP001302329">
    <property type="component" value="Unassembled WGS sequence"/>
</dbReference>
<feature type="transmembrane region" description="Helical" evidence="6">
    <location>
        <begin position="50"/>
        <end position="70"/>
    </location>
</feature>
<sequence>MRPTSVPTAAPPWLLMKKRWLLGLVGTLVVYLGLSFWFGFANVMRSLAALPWWCWVVVAALVALGYVLLFQRWQFYLRQLGHPLAWRPSGRIYTAGLSLVAAPGRSGEALRGLWLQRRHAIPMQVGVGVTLAERVTDLAGALLLLAWGLGGRVLPALLAAGGTLAVGTWLLTHPAALRRLEAFLDRLPAHRRWRGLSRLLREALGAVSRLRQLLQPWPLLVGTALAALVWLIEASALMGLLQVLGDPLALTQAAVIRTAMALGGVLSFLPAGVGTAEATAIGLAVAFGVDRSAALAVILVLRVCTVLLPTAVGLLVLSRLRDGGPGDGGDGVGA</sequence>
<feature type="transmembrane region" description="Helical" evidence="6">
    <location>
        <begin position="20"/>
        <end position="38"/>
    </location>
</feature>
<feature type="transmembrane region" description="Helical" evidence="6">
    <location>
        <begin position="219"/>
        <end position="241"/>
    </location>
</feature>
<dbReference type="InterPro" id="IPR022791">
    <property type="entry name" value="L-PG_synthase/AglD"/>
</dbReference>
<proteinExistence type="predicted"/>
<evidence type="ECO:0000256" key="4">
    <source>
        <dbReference type="ARBA" id="ARBA00022989"/>
    </source>
</evidence>
<dbReference type="Pfam" id="PF03706">
    <property type="entry name" value="LPG_synthase_TM"/>
    <property type="match status" value="1"/>
</dbReference>
<feature type="transmembrane region" description="Helical" evidence="6">
    <location>
        <begin position="261"/>
        <end position="287"/>
    </location>
</feature>
<evidence type="ECO:0000256" key="3">
    <source>
        <dbReference type="ARBA" id="ARBA00022692"/>
    </source>
</evidence>
<organism evidence="7 8">
    <name type="scientific">Cyanobium gracile UHCC 0281</name>
    <dbReference type="NCBI Taxonomy" id="3110309"/>
    <lineage>
        <taxon>Bacteria</taxon>
        <taxon>Bacillati</taxon>
        <taxon>Cyanobacteriota</taxon>
        <taxon>Cyanophyceae</taxon>
        <taxon>Synechococcales</taxon>
        <taxon>Prochlorococcaceae</taxon>
        <taxon>Cyanobium</taxon>
    </lineage>
</organism>
<evidence type="ECO:0000256" key="1">
    <source>
        <dbReference type="ARBA" id="ARBA00004651"/>
    </source>
</evidence>
<keyword evidence="4 6" id="KW-1133">Transmembrane helix</keyword>
<keyword evidence="8" id="KW-1185">Reference proteome</keyword>
<comment type="subcellular location">
    <subcellularLocation>
        <location evidence="1">Cell membrane</location>
        <topology evidence="1">Multi-pass membrane protein</topology>
    </subcellularLocation>
</comment>
<name>A0ABU5T061_9CYAN</name>